<gene>
    <name evidence="2" type="ORF">V5J35_002219</name>
</gene>
<proteinExistence type="predicted"/>
<evidence type="ECO:0000313" key="3">
    <source>
        <dbReference type="Proteomes" id="UP001549366"/>
    </source>
</evidence>
<dbReference type="EMBL" id="JBEWTB010000002">
    <property type="protein sequence ID" value="MET4757027.1"/>
    <property type="molecule type" value="Genomic_DNA"/>
</dbReference>
<dbReference type="Proteomes" id="UP001549366">
    <property type="component" value="Unassembled WGS sequence"/>
</dbReference>
<dbReference type="SUPFAM" id="SSF69255">
    <property type="entry name" value="gp5 N-terminal domain-like"/>
    <property type="match status" value="1"/>
</dbReference>
<protein>
    <submittedName>
        <fullName evidence="2">Uncharacterized protein</fullName>
    </submittedName>
</protein>
<evidence type="ECO:0000313" key="2">
    <source>
        <dbReference type="EMBL" id="MET4757027.1"/>
    </source>
</evidence>
<accession>A0ABV2SGW9</accession>
<organism evidence="2 3">
    <name type="scientific">Endozoicomonas lisbonensis</name>
    <dbReference type="NCBI Taxonomy" id="3120522"/>
    <lineage>
        <taxon>Bacteria</taxon>
        <taxon>Pseudomonadati</taxon>
        <taxon>Pseudomonadota</taxon>
        <taxon>Gammaproteobacteria</taxon>
        <taxon>Oceanospirillales</taxon>
        <taxon>Endozoicomonadaceae</taxon>
        <taxon>Endozoicomonas</taxon>
    </lineage>
</organism>
<dbReference type="RefSeq" id="WP_354016384.1">
    <property type="nucleotide sequence ID" value="NZ_JBEWTB010000002.1"/>
</dbReference>
<evidence type="ECO:0000256" key="1">
    <source>
        <dbReference type="SAM" id="MobiDB-lite"/>
    </source>
</evidence>
<feature type="region of interest" description="Disordered" evidence="1">
    <location>
        <begin position="192"/>
        <end position="228"/>
    </location>
</feature>
<keyword evidence="3" id="KW-1185">Reference proteome</keyword>
<name>A0ABV2SGW9_9GAMM</name>
<comment type="caution">
    <text evidence="2">The sequence shown here is derived from an EMBL/GenBank/DDBJ whole genome shotgun (WGS) entry which is preliminary data.</text>
</comment>
<sequence length="228" mass="25443">MEEEIRRIHLSQFPEHKHGYHLPMFGRVERIANPPKDGGVCSHAEPLHAVDIQPLDEHFKPRGELLRDLVVSVPYAGQHRGFFALPDPGCIVEFCFSYGLPHLIHIRGVIPWGLELPEVDANEARWQQSTTTYQGYDKDGNWHKVGKIHQNIAAIKQIMKSPRTWVGSDSENVLQILIDFMEETAAALDTIAGHTHSGGPKPDQGGDISGKSSAIKEINNGRLKPITE</sequence>
<reference evidence="2 3" key="1">
    <citation type="submission" date="2024-06" db="EMBL/GenBank/DDBJ databases">
        <title>Genomic Encyclopedia of Type Strains, Phase V (KMG-V): Genome sequencing to study the core and pangenomes of soil and plant-associated prokaryotes.</title>
        <authorList>
            <person name="Whitman W."/>
        </authorList>
    </citation>
    <scope>NUCLEOTIDE SEQUENCE [LARGE SCALE GENOMIC DNA]</scope>
    <source>
        <strain evidence="2 3">NE40</strain>
    </source>
</reference>